<dbReference type="InterPro" id="IPR009574">
    <property type="entry name" value="DUF1189"/>
</dbReference>
<keyword evidence="1" id="KW-0472">Membrane</keyword>
<keyword evidence="3" id="KW-1185">Reference proteome</keyword>
<protein>
    <recommendedName>
        <fullName evidence="4">Maltodextrin utilization protein YvdJ</fullName>
    </recommendedName>
</protein>
<dbReference type="STRING" id="84698.SAMN04488528_105211"/>
<gene>
    <name evidence="2" type="ORF">SAMN04488528_105211</name>
</gene>
<proteinExistence type="predicted"/>
<dbReference type="OrthoDB" id="2970056at2"/>
<accession>A0A1I1B2M0</accession>
<reference evidence="2 3" key="1">
    <citation type="submission" date="2016-10" db="EMBL/GenBank/DDBJ databases">
        <authorList>
            <person name="de Groot N.N."/>
        </authorList>
    </citation>
    <scope>NUCLEOTIDE SEQUENCE [LARGE SCALE GENOMIC DNA]</scope>
    <source>
        <strain evidence="2 3">DSM 12271</strain>
    </source>
</reference>
<dbReference type="RefSeq" id="WP_090043047.1">
    <property type="nucleotide sequence ID" value="NZ_FOKI01000052.1"/>
</dbReference>
<dbReference type="Proteomes" id="UP000198619">
    <property type="component" value="Unassembled WGS sequence"/>
</dbReference>
<evidence type="ECO:0000313" key="2">
    <source>
        <dbReference type="EMBL" id="SFB42773.1"/>
    </source>
</evidence>
<evidence type="ECO:0000313" key="3">
    <source>
        <dbReference type="Proteomes" id="UP000198619"/>
    </source>
</evidence>
<dbReference type="Pfam" id="PF06691">
    <property type="entry name" value="DUF1189"/>
    <property type="match status" value="1"/>
</dbReference>
<keyword evidence="1" id="KW-1133">Transmembrane helix</keyword>
<sequence>MNFLKRFPQSVYNFKAYNKLRKTSMISTIMYLLILALLLSGFIAVRPINAAYRYQNMINNVLDDNINELNIKDSKLIVNNGEEFSKIETDGKVFFGIDTGENVTADNYVGQMGLILSKEGIVGRVDSPATKLNEPFSVNYDSLDITKNISDNTLLKGLNSIAAAIRVNFLILSPIVIFIEYLVLSLIFALIAAIICNGKQIKLNFGERYRVAVYASTVIFALRAIFSLIGITIPFLILVIIQVVYMNLAIKAIKIEEDIVPMS</sequence>
<name>A0A1I1B2M0_9CLOT</name>
<keyword evidence="1" id="KW-0812">Transmembrane</keyword>
<organism evidence="2 3">
    <name type="scientific">Clostridium frigidicarnis</name>
    <dbReference type="NCBI Taxonomy" id="84698"/>
    <lineage>
        <taxon>Bacteria</taxon>
        <taxon>Bacillati</taxon>
        <taxon>Bacillota</taxon>
        <taxon>Clostridia</taxon>
        <taxon>Eubacteriales</taxon>
        <taxon>Clostridiaceae</taxon>
        <taxon>Clostridium</taxon>
    </lineage>
</organism>
<evidence type="ECO:0008006" key="4">
    <source>
        <dbReference type="Google" id="ProtNLM"/>
    </source>
</evidence>
<dbReference type="AlphaFoldDB" id="A0A1I1B2M0"/>
<feature type="transmembrane region" description="Helical" evidence="1">
    <location>
        <begin position="169"/>
        <end position="197"/>
    </location>
</feature>
<dbReference type="EMBL" id="FOKI01000052">
    <property type="protein sequence ID" value="SFB42773.1"/>
    <property type="molecule type" value="Genomic_DNA"/>
</dbReference>
<evidence type="ECO:0000256" key="1">
    <source>
        <dbReference type="SAM" id="Phobius"/>
    </source>
</evidence>